<dbReference type="InterPro" id="IPR029021">
    <property type="entry name" value="Prot-tyrosine_phosphatase-like"/>
</dbReference>
<protein>
    <submittedName>
        <fullName evidence="2">Phosphatase</fullName>
    </submittedName>
</protein>
<dbReference type="PROSITE" id="PS00383">
    <property type="entry name" value="TYR_PHOSPHATASE_1"/>
    <property type="match status" value="1"/>
</dbReference>
<evidence type="ECO:0000259" key="1">
    <source>
        <dbReference type="PROSITE" id="PS50056"/>
    </source>
</evidence>
<dbReference type="EMBL" id="JAMRYU010000010">
    <property type="protein sequence ID" value="MDC4240673.1"/>
    <property type="molecule type" value="Genomic_DNA"/>
</dbReference>
<reference evidence="2" key="1">
    <citation type="submission" date="2022-05" db="EMBL/GenBank/DDBJ databases">
        <title>Draft genome sequence of Clostridium tertium strain CP3 isolated from Peru.</title>
        <authorList>
            <person name="Hurtado R."/>
            <person name="Lima L."/>
            <person name="Sousa T."/>
            <person name="Jaiswal A.K."/>
            <person name="Tiwari S."/>
            <person name="Maturrano L."/>
            <person name="Brenig B."/>
            <person name="Azevedo V."/>
        </authorList>
    </citation>
    <scope>NUCLEOTIDE SEQUENCE</scope>
    <source>
        <strain evidence="2">CP3</strain>
    </source>
</reference>
<dbReference type="SMART" id="SM01301">
    <property type="entry name" value="PTPlike_phytase"/>
    <property type="match status" value="1"/>
</dbReference>
<dbReference type="InterPro" id="IPR016130">
    <property type="entry name" value="Tyr_Pase_AS"/>
</dbReference>
<organism evidence="2 3">
    <name type="scientific">Clostridium tertium</name>
    <dbReference type="NCBI Taxonomy" id="1559"/>
    <lineage>
        <taxon>Bacteria</taxon>
        <taxon>Bacillati</taxon>
        <taxon>Bacillota</taxon>
        <taxon>Clostridia</taxon>
        <taxon>Eubacteriales</taxon>
        <taxon>Clostridiaceae</taxon>
        <taxon>Clostridium</taxon>
    </lineage>
</organism>
<dbReference type="AlphaFoldDB" id="A0A9X3XKU3"/>
<accession>A0A9X3XKU3</accession>
<dbReference type="Pfam" id="PF14566">
    <property type="entry name" value="PTPlike_phytase"/>
    <property type="match status" value="1"/>
</dbReference>
<name>A0A9X3XKU3_9CLOT</name>
<evidence type="ECO:0000313" key="2">
    <source>
        <dbReference type="EMBL" id="MDC4240673.1"/>
    </source>
</evidence>
<comment type="caution">
    <text evidence="2">The sequence shown here is derived from an EMBL/GenBank/DDBJ whole genome shotgun (WGS) entry which is preliminary data.</text>
</comment>
<sequence>MKISMFKLKNIKYKSISIFIILSTLLSICNRSNVSMATISSPDTIPFLEDKFIILDVKKNYKLPPRFRSIQELNISGCAQFRPSQIDNIKVAITSPKITVVDLRQESHGFIDDSPISYYSFFQLINSNLNSQNTLKAEKEDLSKISIGANIPIFKTTGEYLESLKANVVSNEEKTCENFGLGYKRIAVRDNSIPTPEAVDDFINFVNNTTDDIHILFHCDAGDGRTTMFMSMFQMMKNPSNESLSTILNDQITIGGIILTDNIPRATFLEYFYNYTLENKESEFKTNYSTWLKNKKGLYSEGAPLPSENEPINEKN</sequence>
<dbReference type="InterPro" id="IPR000387">
    <property type="entry name" value="Tyr_Pase_dom"/>
</dbReference>
<dbReference type="SUPFAM" id="SSF52799">
    <property type="entry name" value="(Phosphotyrosine protein) phosphatases II"/>
    <property type="match status" value="1"/>
</dbReference>
<dbReference type="Proteomes" id="UP001141183">
    <property type="component" value="Unassembled WGS sequence"/>
</dbReference>
<gene>
    <name evidence="2" type="ORF">NE398_10925</name>
</gene>
<dbReference type="PROSITE" id="PS50056">
    <property type="entry name" value="TYR_PHOSPHATASE_2"/>
    <property type="match status" value="1"/>
</dbReference>
<evidence type="ECO:0000313" key="3">
    <source>
        <dbReference type="Proteomes" id="UP001141183"/>
    </source>
</evidence>
<proteinExistence type="predicted"/>
<keyword evidence="3" id="KW-1185">Reference proteome</keyword>
<dbReference type="Gene3D" id="3.90.190.10">
    <property type="entry name" value="Protein tyrosine phosphatase superfamily"/>
    <property type="match status" value="1"/>
</dbReference>
<feature type="domain" description="Tyrosine specific protein phosphatases" evidence="1">
    <location>
        <begin position="200"/>
        <end position="276"/>
    </location>
</feature>
<dbReference type="RefSeq" id="WP_099346027.1">
    <property type="nucleotide sequence ID" value="NZ_CAJMCA010000052.1"/>
</dbReference>